<evidence type="ECO:0000313" key="1">
    <source>
        <dbReference type="EMBL" id="MBM9577840.1"/>
    </source>
</evidence>
<dbReference type="Proteomes" id="UP000724686">
    <property type="component" value="Unassembled WGS sequence"/>
</dbReference>
<proteinExistence type="predicted"/>
<evidence type="ECO:0000313" key="2">
    <source>
        <dbReference type="Proteomes" id="UP000724686"/>
    </source>
</evidence>
<accession>A0ABS2UBW2</accession>
<keyword evidence="2" id="KW-1185">Reference proteome</keyword>
<name>A0ABS2UBW2_9LEPT</name>
<gene>
    <name evidence="1" type="ORF">JWG45_11855</name>
</gene>
<dbReference type="EMBL" id="JAFFPU010000042">
    <property type="protein sequence ID" value="MBM9577840.1"/>
    <property type="molecule type" value="Genomic_DNA"/>
</dbReference>
<reference evidence="1 2" key="1">
    <citation type="submission" date="2021-02" db="EMBL/GenBank/DDBJ databases">
        <title>Leptospira ainlahdjerensis sp. nov., Leptospira ainazelensis sp. nov., Leptospira abararensis sp. nov. and Leptospira chreensis sp. nov., four new species isolated from water sources in Algeria.</title>
        <authorList>
            <person name="Amara Korba A."/>
            <person name="Kainiu M."/>
            <person name="Vincent A.T."/>
            <person name="Mariet J.-F."/>
            <person name="Veyrier F.J."/>
            <person name="Goarant C."/>
            <person name="Picardeau M."/>
        </authorList>
    </citation>
    <scope>NUCLEOTIDE SEQUENCE [LARGE SCALE GENOMIC DNA]</scope>
    <source>
        <strain evidence="1 2">201903070</strain>
    </source>
</reference>
<organism evidence="1 2">
    <name type="scientific">Leptospira ainlahdjerensis</name>
    <dbReference type="NCBI Taxonomy" id="2810033"/>
    <lineage>
        <taxon>Bacteria</taxon>
        <taxon>Pseudomonadati</taxon>
        <taxon>Spirochaetota</taxon>
        <taxon>Spirochaetia</taxon>
        <taxon>Leptospirales</taxon>
        <taxon>Leptospiraceae</taxon>
        <taxon>Leptospira</taxon>
    </lineage>
</organism>
<sequence length="377" mass="43326">MKIQYFGIILVFFNRSIFAQAKQVGLSQEFLTGDTLVLGGISISLLFLFGLVLKESVHRPVAAKKRIEEESPEIKSISASTAGPKPQLENSVLSQKTPDRFLNTNSPTPRQIKSQIVWKREVPAHPEFILAHQKFLEQLGFKIQNAEIYFLSGDVSLLLASKRGKLFHLPESAEEWNLSEKTFKEIHQGRIGFQEGFVYIPLATGIQPFGYLKLSSNDWKLLNPREFQAWKEEYEEQVSIQFESSDSETGFGNIHAFEIDKIRVQENILIFASITTASSLPYVLKWMSLWTSKILRKQIRFYRIRQDRVAFFLSPEDWEQFSKNLKELIESLQKESHRVDLNLGVSILEESREGWVSNARKALGHSIEQGPNRYICL</sequence>
<comment type="caution">
    <text evidence="1">The sequence shown here is derived from an EMBL/GenBank/DDBJ whole genome shotgun (WGS) entry which is preliminary data.</text>
</comment>
<evidence type="ECO:0008006" key="3">
    <source>
        <dbReference type="Google" id="ProtNLM"/>
    </source>
</evidence>
<protein>
    <recommendedName>
        <fullName evidence="3">GGDEF domain-containing protein</fullName>
    </recommendedName>
</protein>